<dbReference type="EMBL" id="CP039354">
    <property type="protein sequence ID" value="QCE11277.1"/>
    <property type="molecule type" value="Genomic_DNA"/>
</dbReference>
<keyword evidence="2" id="KW-1185">Reference proteome</keyword>
<evidence type="ECO:0000313" key="1">
    <source>
        <dbReference type="EMBL" id="QCE11277.1"/>
    </source>
</evidence>
<name>A0A4D6NH71_VIGUN</name>
<proteinExistence type="predicted"/>
<reference evidence="1 2" key="1">
    <citation type="submission" date="2019-04" db="EMBL/GenBank/DDBJ databases">
        <title>An improved genome assembly and genetic linkage map for asparagus bean, Vigna unguiculata ssp. sesquipedialis.</title>
        <authorList>
            <person name="Xia Q."/>
            <person name="Zhang R."/>
            <person name="Dong Y."/>
        </authorList>
    </citation>
    <scope>NUCLEOTIDE SEQUENCE [LARGE SCALE GENOMIC DNA]</scope>
    <source>
        <tissue evidence="1">Leaf</tissue>
    </source>
</reference>
<dbReference type="Proteomes" id="UP000501690">
    <property type="component" value="Linkage Group LG10"/>
</dbReference>
<dbReference type="AlphaFoldDB" id="A0A4D6NH71"/>
<accession>A0A4D6NH71</accession>
<evidence type="ECO:0000313" key="2">
    <source>
        <dbReference type="Proteomes" id="UP000501690"/>
    </source>
</evidence>
<sequence length="72" mass="8192">MEVLRGDLRHHCRCVDALLCGGSCLCCSNRRCSGELQARMMVVAAARWTEMVANLGFMFGKKMMMTWHYFIG</sequence>
<protein>
    <submittedName>
        <fullName evidence="1">Uncharacterized protein</fullName>
    </submittedName>
</protein>
<gene>
    <name evidence="1" type="ORF">DEO72_LG10g2510</name>
</gene>
<organism evidence="1 2">
    <name type="scientific">Vigna unguiculata</name>
    <name type="common">Cowpea</name>
    <dbReference type="NCBI Taxonomy" id="3917"/>
    <lineage>
        <taxon>Eukaryota</taxon>
        <taxon>Viridiplantae</taxon>
        <taxon>Streptophyta</taxon>
        <taxon>Embryophyta</taxon>
        <taxon>Tracheophyta</taxon>
        <taxon>Spermatophyta</taxon>
        <taxon>Magnoliopsida</taxon>
        <taxon>eudicotyledons</taxon>
        <taxon>Gunneridae</taxon>
        <taxon>Pentapetalae</taxon>
        <taxon>rosids</taxon>
        <taxon>fabids</taxon>
        <taxon>Fabales</taxon>
        <taxon>Fabaceae</taxon>
        <taxon>Papilionoideae</taxon>
        <taxon>50 kb inversion clade</taxon>
        <taxon>NPAAA clade</taxon>
        <taxon>indigoferoid/millettioid clade</taxon>
        <taxon>Phaseoleae</taxon>
        <taxon>Vigna</taxon>
    </lineage>
</organism>